<gene>
    <name evidence="1" type="ORF">QAD02_012106</name>
</gene>
<comment type="caution">
    <text evidence="1">The sequence shown here is derived from an EMBL/GenBank/DDBJ whole genome shotgun (WGS) entry which is preliminary data.</text>
</comment>
<protein>
    <submittedName>
        <fullName evidence="1">Uncharacterized protein</fullName>
    </submittedName>
</protein>
<proteinExistence type="predicted"/>
<accession>A0ACC2NZ21</accession>
<organism evidence="1 2">
    <name type="scientific">Eretmocerus hayati</name>
    <dbReference type="NCBI Taxonomy" id="131215"/>
    <lineage>
        <taxon>Eukaryota</taxon>
        <taxon>Metazoa</taxon>
        <taxon>Ecdysozoa</taxon>
        <taxon>Arthropoda</taxon>
        <taxon>Hexapoda</taxon>
        <taxon>Insecta</taxon>
        <taxon>Pterygota</taxon>
        <taxon>Neoptera</taxon>
        <taxon>Endopterygota</taxon>
        <taxon>Hymenoptera</taxon>
        <taxon>Apocrita</taxon>
        <taxon>Proctotrupomorpha</taxon>
        <taxon>Chalcidoidea</taxon>
        <taxon>Aphelinidae</taxon>
        <taxon>Aphelininae</taxon>
        <taxon>Eretmocerus</taxon>
    </lineage>
</organism>
<reference evidence="1" key="1">
    <citation type="submission" date="2023-04" db="EMBL/GenBank/DDBJ databases">
        <title>A chromosome-level genome assembly of the parasitoid wasp Eretmocerus hayati.</title>
        <authorList>
            <person name="Zhong Y."/>
            <person name="Liu S."/>
            <person name="Liu Y."/>
        </authorList>
    </citation>
    <scope>NUCLEOTIDE SEQUENCE</scope>
    <source>
        <strain evidence="1">ZJU_SS_LIU_2023</strain>
    </source>
</reference>
<name>A0ACC2NZ21_9HYME</name>
<sequence length="220" mass="25510">MVSFVNFSHILKIGARFCTRNLVAESLAPGPCQAKQVWNAQSRFYRKMRGIPRCVPWLHEYPKYQSEVRDPTEEEEQLATDVSKEINAKIAENRVGRLFAVIHLAGKQFKVTETDLVVIQGYWPPSPGDQLKLEKVLLVGGSDFTLVGRPILNRELVSIDATVIDKTFSHTVTHFRFRKRKQYRRIHFYRHQQTMVRINSITLNGRVDKKLEVEGLDRVY</sequence>
<dbReference type="EMBL" id="CM056742">
    <property type="protein sequence ID" value="KAJ8676319.1"/>
    <property type="molecule type" value="Genomic_DNA"/>
</dbReference>
<keyword evidence="2" id="KW-1185">Reference proteome</keyword>
<dbReference type="Proteomes" id="UP001239111">
    <property type="component" value="Chromosome 2"/>
</dbReference>
<evidence type="ECO:0000313" key="1">
    <source>
        <dbReference type="EMBL" id="KAJ8676319.1"/>
    </source>
</evidence>
<evidence type="ECO:0000313" key="2">
    <source>
        <dbReference type="Proteomes" id="UP001239111"/>
    </source>
</evidence>